<dbReference type="AlphaFoldDB" id="A0A9X1NH79"/>
<organism evidence="2 3">
    <name type="scientific">Kineosporia babensis</name>
    <dbReference type="NCBI Taxonomy" id="499548"/>
    <lineage>
        <taxon>Bacteria</taxon>
        <taxon>Bacillati</taxon>
        <taxon>Actinomycetota</taxon>
        <taxon>Actinomycetes</taxon>
        <taxon>Kineosporiales</taxon>
        <taxon>Kineosporiaceae</taxon>
        <taxon>Kineosporia</taxon>
    </lineage>
</organism>
<keyword evidence="3" id="KW-1185">Reference proteome</keyword>
<feature type="region of interest" description="Disordered" evidence="1">
    <location>
        <begin position="1"/>
        <end position="34"/>
    </location>
</feature>
<evidence type="ECO:0000256" key="1">
    <source>
        <dbReference type="SAM" id="MobiDB-lite"/>
    </source>
</evidence>
<reference evidence="2" key="1">
    <citation type="submission" date="2021-11" db="EMBL/GenBank/DDBJ databases">
        <title>Streptomyces corallinus and Kineosporia corallina sp. nov., two new coral-derived marine actinobacteria.</title>
        <authorList>
            <person name="Buangrab K."/>
            <person name="Sutthacheep M."/>
            <person name="Yeemin T."/>
            <person name="Harunari E."/>
            <person name="Igarashi Y."/>
            <person name="Sripreechasak P."/>
            <person name="Kanchanasin P."/>
            <person name="Tanasupawat S."/>
            <person name="Phongsopitanun W."/>
        </authorList>
    </citation>
    <scope>NUCLEOTIDE SEQUENCE</scope>
    <source>
        <strain evidence="2">JCM 31032</strain>
    </source>
</reference>
<dbReference type="EMBL" id="JAJOMB010000014">
    <property type="protein sequence ID" value="MCD5313985.1"/>
    <property type="molecule type" value="Genomic_DNA"/>
</dbReference>
<dbReference type="Proteomes" id="UP001138997">
    <property type="component" value="Unassembled WGS sequence"/>
</dbReference>
<dbReference type="RefSeq" id="WP_231446128.1">
    <property type="nucleotide sequence ID" value="NZ_JAJOMB010000014.1"/>
</dbReference>
<proteinExistence type="predicted"/>
<protein>
    <submittedName>
        <fullName evidence="2">Uncharacterized protein</fullName>
    </submittedName>
</protein>
<feature type="compositionally biased region" description="Polar residues" evidence="1">
    <location>
        <begin position="25"/>
        <end position="34"/>
    </location>
</feature>
<sequence>MLKLSNCRPPGTRGSENREPLVKTASESGTYANQPKFSRGAVATTQGVAQQTVQGQVLSGFQCDGAVALRSGDGCGEAVVVQSGAI</sequence>
<evidence type="ECO:0000313" key="3">
    <source>
        <dbReference type="Proteomes" id="UP001138997"/>
    </source>
</evidence>
<evidence type="ECO:0000313" key="2">
    <source>
        <dbReference type="EMBL" id="MCD5313985.1"/>
    </source>
</evidence>
<name>A0A9X1NH79_9ACTN</name>
<comment type="caution">
    <text evidence="2">The sequence shown here is derived from an EMBL/GenBank/DDBJ whole genome shotgun (WGS) entry which is preliminary data.</text>
</comment>
<gene>
    <name evidence="2" type="ORF">LR394_24050</name>
</gene>
<accession>A0A9X1NH79</accession>